<dbReference type="PANTHER" id="PTHR42742:SF3">
    <property type="entry name" value="FRUCTOKINASE"/>
    <property type="match status" value="1"/>
</dbReference>
<sequence>MIAGIETGGTKVLCALAGTADPGAVVQAVRIDTTTPGETLGKVRAFLAEHAAGGLEAVGLAAFGPVEVDRRSPRYGTVGATPKPGWRDTDLLAGLGLRGTPAAVVTDVTGAAVGEHRHGAGRGVRDLAYVTVGTGVGAGFLVDGRPLSDRAHPEAGHLLVRRHPDDPYPGGCPFHGDCLEGLAAGPAVAARWGRPAWDLGADRAQAVELGAWYVAQLLAAVTLTVAPERIVLGGGVARTPGLLEAVRPRLAQLVAGALGEHPCMDPGSGYVVPPALGDDSGVRGALALAQDLVRGAGAPARTTDA</sequence>
<evidence type="ECO:0000256" key="4">
    <source>
        <dbReference type="ARBA" id="ARBA00022833"/>
    </source>
</evidence>
<evidence type="ECO:0000256" key="6">
    <source>
        <dbReference type="ARBA" id="ARBA00038887"/>
    </source>
</evidence>
<dbReference type="EC" id="2.7.1.4" evidence="6"/>
<evidence type="ECO:0000313" key="8">
    <source>
        <dbReference type="EMBL" id="GGG58879.1"/>
    </source>
</evidence>
<dbReference type="SUPFAM" id="SSF53067">
    <property type="entry name" value="Actin-like ATPase domain"/>
    <property type="match status" value="1"/>
</dbReference>
<comment type="cofactor">
    <cofactor evidence="1">
        <name>Mg(2+)</name>
        <dbReference type="ChEBI" id="CHEBI:18420"/>
    </cofactor>
</comment>
<comment type="similarity">
    <text evidence="2">Belongs to the ROK (NagC/XylR) family.</text>
</comment>
<dbReference type="CDD" id="cd24067">
    <property type="entry name" value="ASKHA_NBD_ROK_BsFRK-like"/>
    <property type="match status" value="1"/>
</dbReference>
<dbReference type="InterPro" id="IPR051804">
    <property type="entry name" value="Carb_Metab_Reg_Kinase/Isom"/>
</dbReference>
<reference evidence="8" key="1">
    <citation type="journal article" date="2014" name="Int. J. Syst. Evol. Microbiol.">
        <title>Complete genome sequence of Corynebacterium casei LMG S-19264T (=DSM 44701T), isolated from a smear-ripened cheese.</title>
        <authorList>
            <consortium name="US DOE Joint Genome Institute (JGI-PGF)"/>
            <person name="Walter F."/>
            <person name="Albersmeier A."/>
            <person name="Kalinowski J."/>
            <person name="Ruckert C."/>
        </authorList>
    </citation>
    <scope>NUCLEOTIDE SEQUENCE</scope>
    <source>
        <strain evidence="8">CGMCC 1.12187</strain>
    </source>
</reference>
<gene>
    <name evidence="8" type="primary">gmuE</name>
    <name evidence="8" type="ORF">GCM10011374_22110</name>
</gene>
<evidence type="ECO:0000313" key="9">
    <source>
        <dbReference type="Proteomes" id="UP000638848"/>
    </source>
</evidence>
<accession>A0A917GW12</accession>
<protein>
    <recommendedName>
        <fullName evidence="6">fructokinase</fullName>
        <ecNumber evidence="6">2.7.1.4</ecNumber>
    </recommendedName>
</protein>
<dbReference type="GO" id="GO:0046872">
    <property type="term" value="F:metal ion binding"/>
    <property type="evidence" value="ECO:0007669"/>
    <property type="project" value="UniProtKB-KW"/>
</dbReference>
<keyword evidence="3" id="KW-0479">Metal-binding</keyword>
<dbReference type="InterPro" id="IPR000600">
    <property type="entry name" value="ROK"/>
</dbReference>
<dbReference type="PANTHER" id="PTHR42742">
    <property type="entry name" value="TRANSCRIPTIONAL REPRESSOR MPRA"/>
    <property type="match status" value="1"/>
</dbReference>
<reference evidence="8" key="2">
    <citation type="submission" date="2020-09" db="EMBL/GenBank/DDBJ databases">
        <authorList>
            <person name="Sun Q."/>
            <person name="Zhou Y."/>
        </authorList>
    </citation>
    <scope>NUCLEOTIDE SEQUENCE</scope>
    <source>
        <strain evidence="8">CGMCC 1.12187</strain>
    </source>
</reference>
<evidence type="ECO:0000256" key="1">
    <source>
        <dbReference type="ARBA" id="ARBA00001946"/>
    </source>
</evidence>
<evidence type="ECO:0000256" key="7">
    <source>
        <dbReference type="ARBA" id="ARBA00048451"/>
    </source>
</evidence>
<evidence type="ECO:0000256" key="3">
    <source>
        <dbReference type="ARBA" id="ARBA00022723"/>
    </source>
</evidence>
<dbReference type="InterPro" id="IPR043129">
    <property type="entry name" value="ATPase_NBD"/>
</dbReference>
<comment type="caution">
    <text evidence="8">The sequence shown here is derived from an EMBL/GenBank/DDBJ whole genome shotgun (WGS) entry which is preliminary data.</text>
</comment>
<keyword evidence="5" id="KW-0460">Magnesium</keyword>
<evidence type="ECO:0000256" key="5">
    <source>
        <dbReference type="ARBA" id="ARBA00022842"/>
    </source>
</evidence>
<dbReference type="Gene3D" id="3.30.420.40">
    <property type="match status" value="2"/>
</dbReference>
<dbReference type="Proteomes" id="UP000638848">
    <property type="component" value="Unassembled WGS sequence"/>
</dbReference>
<proteinExistence type="inferred from homology"/>
<name>A0A917GW12_9MICC</name>
<keyword evidence="9" id="KW-1185">Reference proteome</keyword>
<dbReference type="EMBL" id="BMEQ01000010">
    <property type="protein sequence ID" value="GGG58879.1"/>
    <property type="molecule type" value="Genomic_DNA"/>
</dbReference>
<keyword evidence="4" id="KW-0862">Zinc</keyword>
<organism evidence="8 9">
    <name type="scientific">Kocuria dechangensis</name>
    <dbReference type="NCBI Taxonomy" id="1176249"/>
    <lineage>
        <taxon>Bacteria</taxon>
        <taxon>Bacillati</taxon>
        <taxon>Actinomycetota</taxon>
        <taxon>Actinomycetes</taxon>
        <taxon>Micrococcales</taxon>
        <taxon>Micrococcaceae</taxon>
        <taxon>Kocuria</taxon>
    </lineage>
</organism>
<dbReference type="AlphaFoldDB" id="A0A917GW12"/>
<comment type="catalytic activity">
    <reaction evidence="7">
        <text>D-fructose + ATP = D-fructose 6-phosphate + ADP + H(+)</text>
        <dbReference type="Rhea" id="RHEA:16125"/>
        <dbReference type="ChEBI" id="CHEBI:15378"/>
        <dbReference type="ChEBI" id="CHEBI:30616"/>
        <dbReference type="ChEBI" id="CHEBI:37721"/>
        <dbReference type="ChEBI" id="CHEBI:61527"/>
        <dbReference type="ChEBI" id="CHEBI:456216"/>
        <dbReference type="EC" id="2.7.1.4"/>
    </reaction>
</comment>
<dbReference type="GO" id="GO:0008865">
    <property type="term" value="F:fructokinase activity"/>
    <property type="evidence" value="ECO:0007669"/>
    <property type="project" value="UniProtKB-EC"/>
</dbReference>
<dbReference type="RefSeq" id="WP_229741779.1">
    <property type="nucleotide sequence ID" value="NZ_BMEQ01000010.1"/>
</dbReference>
<dbReference type="Pfam" id="PF00480">
    <property type="entry name" value="ROK"/>
    <property type="match status" value="1"/>
</dbReference>
<evidence type="ECO:0000256" key="2">
    <source>
        <dbReference type="ARBA" id="ARBA00006479"/>
    </source>
</evidence>